<keyword evidence="3" id="KW-1185">Reference proteome</keyword>
<feature type="transmembrane region" description="Helical" evidence="1">
    <location>
        <begin position="320"/>
        <end position="342"/>
    </location>
</feature>
<gene>
    <name evidence="2" type="ORF">Dsin_014905</name>
</gene>
<dbReference type="EMBL" id="JANJYJ010000004">
    <property type="protein sequence ID" value="KAK3220935.1"/>
    <property type="molecule type" value="Genomic_DNA"/>
</dbReference>
<protein>
    <submittedName>
        <fullName evidence="2">Uncharacterized protein</fullName>
    </submittedName>
</protein>
<evidence type="ECO:0000313" key="2">
    <source>
        <dbReference type="EMBL" id="KAK3220935.1"/>
    </source>
</evidence>
<dbReference type="AlphaFoldDB" id="A0AAE0ANR6"/>
<comment type="caution">
    <text evidence="2">The sequence shown here is derived from an EMBL/GenBank/DDBJ whole genome shotgun (WGS) entry which is preliminary data.</text>
</comment>
<keyword evidence="1" id="KW-0472">Membrane</keyword>
<sequence>MRARCLSYYFTESEPTVGREKRMDASDYRIAGDAHRTAGGRSNHNQYLIENPISPEAVLEKEKEFILAFIPPLQPVALSFGFIYEQNRIWIASSEVGDGNMGSAVLGRGLNIDLVSYRPSLNRLSPAGRAFPSIKGKLAELSLLVRRETGLLSQTSPYNLSKRGLLACWLARAIYEEFLRLSKLALVAKKGRPRPRSGRFGWLGSRADLDRVSLIDRGREDGSNPLLSGRRVAVGEVAGSEPDLEIQVKEEAKKPYSAGVDEIGRVVSVGDGVAHDRNHSRRRERFEIPQYRVLLLFLSLLGSCVAGFFGHFLGSEGSLIRIYVFSHVGLDFTYVFPLILAVGGGQALPLPSPSDPSSSSSFTEDSSEIGVLLEPDIVPNLSLESSLRSRIVRLEEEHTLFLLDKERGEYWAEIKTSLNQAPSQKEYNLILDFESRDLQIRERKHAVFALYAHMRIEHPDLAARAAYNHKEALMDFFEEKRDELDTHPEWSPAERDRRELQFLNEVERDLISRGPRSIYMNRILGIE</sequence>
<evidence type="ECO:0000313" key="3">
    <source>
        <dbReference type="Proteomes" id="UP001281410"/>
    </source>
</evidence>
<keyword evidence="1" id="KW-1133">Transmembrane helix</keyword>
<name>A0AAE0ANR6_9ROSI</name>
<organism evidence="2 3">
    <name type="scientific">Dipteronia sinensis</name>
    <dbReference type="NCBI Taxonomy" id="43782"/>
    <lineage>
        <taxon>Eukaryota</taxon>
        <taxon>Viridiplantae</taxon>
        <taxon>Streptophyta</taxon>
        <taxon>Embryophyta</taxon>
        <taxon>Tracheophyta</taxon>
        <taxon>Spermatophyta</taxon>
        <taxon>Magnoliopsida</taxon>
        <taxon>eudicotyledons</taxon>
        <taxon>Gunneridae</taxon>
        <taxon>Pentapetalae</taxon>
        <taxon>rosids</taxon>
        <taxon>malvids</taxon>
        <taxon>Sapindales</taxon>
        <taxon>Sapindaceae</taxon>
        <taxon>Hippocastanoideae</taxon>
        <taxon>Acereae</taxon>
        <taxon>Dipteronia</taxon>
    </lineage>
</organism>
<evidence type="ECO:0000256" key="1">
    <source>
        <dbReference type="SAM" id="Phobius"/>
    </source>
</evidence>
<accession>A0AAE0ANR6</accession>
<reference evidence="2" key="1">
    <citation type="journal article" date="2023" name="Plant J.">
        <title>Genome sequences and population genomics provide insights into the demographic history, inbreeding, and mutation load of two 'living fossil' tree species of Dipteronia.</title>
        <authorList>
            <person name="Feng Y."/>
            <person name="Comes H.P."/>
            <person name="Chen J."/>
            <person name="Zhu S."/>
            <person name="Lu R."/>
            <person name="Zhang X."/>
            <person name="Li P."/>
            <person name="Qiu J."/>
            <person name="Olsen K.M."/>
            <person name="Qiu Y."/>
        </authorList>
    </citation>
    <scope>NUCLEOTIDE SEQUENCE</scope>
    <source>
        <strain evidence="2">NBL</strain>
    </source>
</reference>
<proteinExistence type="predicted"/>
<feature type="transmembrane region" description="Helical" evidence="1">
    <location>
        <begin position="291"/>
        <end position="314"/>
    </location>
</feature>
<dbReference type="Proteomes" id="UP001281410">
    <property type="component" value="Unassembled WGS sequence"/>
</dbReference>
<keyword evidence="1" id="KW-0812">Transmembrane</keyword>